<dbReference type="InterPro" id="IPR011992">
    <property type="entry name" value="EF-hand-dom_pair"/>
</dbReference>
<name>A0A327W200_9BACT</name>
<dbReference type="CDD" id="cd00051">
    <property type="entry name" value="EFh"/>
    <property type="match status" value="1"/>
</dbReference>
<keyword evidence="3" id="KW-1185">Reference proteome</keyword>
<reference evidence="2 3" key="1">
    <citation type="submission" date="2018-06" db="EMBL/GenBank/DDBJ databases">
        <title>Genomic Encyclopedia of Archaeal and Bacterial Type Strains, Phase II (KMG-II): from individual species to whole genera.</title>
        <authorList>
            <person name="Goeker M."/>
        </authorList>
    </citation>
    <scope>NUCLEOTIDE SEQUENCE [LARGE SCALE GENOMIC DNA]</scope>
    <source>
        <strain evidence="2 3">DSM 29821</strain>
    </source>
</reference>
<dbReference type="PROSITE" id="PS00018">
    <property type="entry name" value="EF_HAND_1"/>
    <property type="match status" value="1"/>
</dbReference>
<dbReference type="Pfam" id="PF13202">
    <property type="entry name" value="EF-hand_5"/>
    <property type="match status" value="2"/>
</dbReference>
<sequence>MKHFFAASMLMATMVTVKTYAQEAPQQPQQHQQQGDREAFFKKIDKDGDGKLSKAEVEAASKDDKRLAKLNENFDSIDTNKDGFIDKDELKAFRKSQRPQKDGGTK</sequence>
<accession>A0A327W200</accession>
<feature type="domain" description="EF-hand" evidence="1">
    <location>
        <begin position="65"/>
        <end position="100"/>
    </location>
</feature>
<dbReference type="SMART" id="SM00054">
    <property type="entry name" value="EFh"/>
    <property type="match status" value="2"/>
</dbReference>
<protein>
    <submittedName>
        <fullName evidence="2">EF hand domain-containing protein</fullName>
    </submittedName>
</protein>
<proteinExistence type="predicted"/>
<evidence type="ECO:0000313" key="3">
    <source>
        <dbReference type="Proteomes" id="UP000249819"/>
    </source>
</evidence>
<organism evidence="2 3">
    <name type="scientific">Chitinophaga dinghuensis</name>
    <dbReference type="NCBI Taxonomy" id="1539050"/>
    <lineage>
        <taxon>Bacteria</taxon>
        <taxon>Pseudomonadati</taxon>
        <taxon>Bacteroidota</taxon>
        <taxon>Chitinophagia</taxon>
        <taxon>Chitinophagales</taxon>
        <taxon>Chitinophagaceae</taxon>
        <taxon>Chitinophaga</taxon>
    </lineage>
</organism>
<dbReference type="SUPFAM" id="SSF47473">
    <property type="entry name" value="EF-hand"/>
    <property type="match status" value="1"/>
</dbReference>
<evidence type="ECO:0000259" key="1">
    <source>
        <dbReference type="PROSITE" id="PS50222"/>
    </source>
</evidence>
<dbReference type="PROSITE" id="PS50222">
    <property type="entry name" value="EF_HAND_2"/>
    <property type="match status" value="1"/>
</dbReference>
<dbReference type="Gene3D" id="1.10.238.10">
    <property type="entry name" value="EF-hand"/>
    <property type="match status" value="2"/>
</dbReference>
<dbReference type="InterPro" id="IPR018247">
    <property type="entry name" value="EF_Hand_1_Ca_BS"/>
</dbReference>
<dbReference type="InterPro" id="IPR002048">
    <property type="entry name" value="EF_hand_dom"/>
</dbReference>
<dbReference type="Proteomes" id="UP000249819">
    <property type="component" value="Unassembled WGS sequence"/>
</dbReference>
<comment type="caution">
    <text evidence="2">The sequence shown here is derived from an EMBL/GenBank/DDBJ whole genome shotgun (WGS) entry which is preliminary data.</text>
</comment>
<dbReference type="AlphaFoldDB" id="A0A327W200"/>
<dbReference type="GO" id="GO:0005509">
    <property type="term" value="F:calcium ion binding"/>
    <property type="evidence" value="ECO:0007669"/>
    <property type="project" value="InterPro"/>
</dbReference>
<gene>
    <name evidence="2" type="ORF">CLV59_104500</name>
</gene>
<evidence type="ECO:0000313" key="2">
    <source>
        <dbReference type="EMBL" id="RAJ82275.1"/>
    </source>
</evidence>
<dbReference type="EMBL" id="QLMA01000004">
    <property type="protein sequence ID" value="RAJ82275.1"/>
    <property type="molecule type" value="Genomic_DNA"/>
</dbReference>